<name>A0A973WNX6_9BRAD</name>
<sequence length="161" mass="17378">MKDAELRGLVLKALYDVRHTHTYANFDTTPGLPAVDRDTLRNIIIQLTEKGLAKYTSVYAGTISSARISAEGIDVVEGNTVPPISITFDNSISVRASQNVQIGQGNTQTVTMEISKLINAIDGGVGSLQEKEEAKSLLKKVVDNPLVKATIEWWAKSHAGA</sequence>
<gene>
    <name evidence="1" type="ORF">HU230_21440</name>
</gene>
<organism evidence="1">
    <name type="scientific">Bradyrhizobium quebecense</name>
    <dbReference type="NCBI Taxonomy" id="2748629"/>
    <lineage>
        <taxon>Bacteria</taxon>
        <taxon>Pseudomonadati</taxon>
        <taxon>Pseudomonadota</taxon>
        <taxon>Alphaproteobacteria</taxon>
        <taxon>Hyphomicrobiales</taxon>
        <taxon>Nitrobacteraceae</taxon>
        <taxon>Bradyrhizobium</taxon>
    </lineage>
</organism>
<protein>
    <submittedName>
        <fullName evidence="1">Uncharacterized protein</fullName>
    </submittedName>
</protein>
<reference evidence="1" key="1">
    <citation type="submission" date="2020-06" db="EMBL/GenBank/DDBJ databases">
        <title>Whole Genome Sequence of Bradyrhizobium sp. Strain 66S1MB.</title>
        <authorList>
            <person name="Bromfield E."/>
            <person name="Cloutier S."/>
        </authorList>
    </citation>
    <scope>NUCLEOTIDE SEQUENCE</scope>
    <source>
        <strain evidence="1">66S1MB</strain>
    </source>
</reference>
<dbReference type="AlphaFoldDB" id="A0A973WNX6"/>
<proteinExistence type="predicted"/>
<evidence type="ECO:0000313" key="1">
    <source>
        <dbReference type="EMBL" id="NVL08272.1"/>
    </source>
</evidence>
<dbReference type="RefSeq" id="WP_176531807.1">
    <property type="nucleotide sequence ID" value="NZ_CP088022.1"/>
</dbReference>
<dbReference type="EMBL" id="JABWSX010000001">
    <property type="protein sequence ID" value="NVL08272.1"/>
    <property type="molecule type" value="Genomic_DNA"/>
</dbReference>
<comment type="caution">
    <text evidence="1">The sequence shown here is derived from an EMBL/GenBank/DDBJ whole genome shotgun (WGS) entry which is preliminary data.</text>
</comment>
<accession>A0A973WNX6</accession>